<dbReference type="PANTHER" id="PTHR12112:SF39">
    <property type="entry name" value="EG:152A3.5 PROTEIN (FBGN0003116_PN PROTEIN)"/>
    <property type="match status" value="1"/>
</dbReference>
<dbReference type="InterPro" id="IPR004097">
    <property type="entry name" value="DHHA2"/>
</dbReference>
<dbReference type="InterPro" id="IPR038222">
    <property type="entry name" value="DHHA2_dom_sf"/>
</dbReference>
<dbReference type="OrthoDB" id="374045at2759"/>
<comment type="cofactor">
    <cofactor evidence="1">
        <name>Mn(2+)</name>
        <dbReference type="ChEBI" id="CHEBI:29035"/>
    </cofactor>
</comment>
<organism evidence="6 7">
    <name type="scientific">Botryobasidium botryosum (strain FD-172 SS1)</name>
    <dbReference type="NCBI Taxonomy" id="930990"/>
    <lineage>
        <taxon>Eukaryota</taxon>
        <taxon>Fungi</taxon>
        <taxon>Dikarya</taxon>
        <taxon>Basidiomycota</taxon>
        <taxon>Agaricomycotina</taxon>
        <taxon>Agaricomycetes</taxon>
        <taxon>Cantharellales</taxon>
        <taxon>Botryobasidiaceae</taxon>
        <taxon>Botryobasidium</taxon>
    </lineage>
</organism>
<feature type="domain" description="DHHA2" evidence="5">
    <location>
        <begin position="209"/>
        <end position="361"/>
    </location>
</feature>
<dbReference type="GO" id="GO:0004309">
    <property type="term" value="F:exopolyphosphatase activity"/>
    <property type="evidence" value="ECO:0007669"/>
    <property type="project" value="TreeGrafter"/>
</dbReference>
<evidence type="ECO:0000259" key="5">
    <source>
        <dbReference type="SMART" id="SM01131"/>
    </source>
</evidence>
<evidence type="ECO:0000256" key="2">
    <source>
        <dbReference type="ARBA" id="ARBA00022723"/>
    </source>
</evidence>
<dbReference type="Pfam" id="PF01368">
    <property type="entry name" value="DHH"/>
    <property type="match status" value="1"/>
</dbReference>
<dbReference type="InParanoid" id="A0A067LWH6"/>
<dbReference type="EMBL" id="KL198105">
    <property type="protein sequence ID" value="KDQ07539.1"/>
    <property type="molecule type" value="Genomic_DNA"/>
</dbReference>
<reference evidence="7" key="1">
    <citation type="journal article" date="2014" name="Proc. Natl. Acad. Sci. U.S.A.">
        <title>Extensive sampling of basidiomycete genomes demonstrates inadequacy of the white-rot/brown-rot paradigm for wood decay fungi.</title>
        <authorList>
            <person name="Riley R."/>
            <person name="Salamov A.A."/>
            <person name="Brown D.W."/>
            <person name="Nagy L.G."/>
            <person name="Floudas D."/>
            <person name="Held B.W."/>
            <person name="Levasseur A."/>
            <person name="Lombard V."/>
            <person name="Morin E."/>
            <person name="Otillar R."/>
            <person name="Lindquist E.A."/>
            <person name="Sun H."/>
            <person name="LaButti K.M."/>
            <person name="Schmutz J."/>
            <person name="Jabbour D."/>
            <person name="Luo H."/>
            <person name="Baker S.E."/>
            <person name="Pisabarro A.G."/>
            <person name="Walton J.D."/>
            <person name="Blanchette R.A."/>
            <person name="Henrissat B."/>
            <person name="Martin F."/>
            <person name="Cullen D."/>
            <person name="Hibbett D.S."/>
            <person name="Grigoriev I.V."/>
        </authorList>
    </citation>
    <scope>NUCLEOTIDE SEQUENCE [LARGE SCALE GENOMIC DNA]</scope>
    <source>
        <strain evidence="7">FD-172 SS1</strain>
    </source>
</reference>
<evidence type="ECO:0000256" key="4">
    <source>
        <dbReference type="ARBA" id="ARBA00023211"/>
    </source>
</evidence>
<keyword evidence="7" id="KW-1185">Reference proteome</keyword>
<dbReference type="FunCoup" id="A0A067LWH6">
    <property type="interactions" value="241"/>
</dbReference>
<evidence type="ECO:0000313" key="6">
    <source>
        <dbReference type="EMBL" id="KDQ07539.1"/>
    </source>
</evidence>
<sequence>MGNEAGDLDTIASSVAYSYLSQRQKSHPTIALIQMPRADLSLRPENLLAFKYANLSPAHDDLFMLDDLPVPTDTLKTTFALVDHNRLGSPFPSTGTVVGVIDHHADEGLYPDADPRDIILVGSASSLVARHFKDAWTSLDPPPPPEVATLLLSAIFIDTGGLKPKGKAEKIDHESAEFLLPLSTFSPSHAHSDGSIGTASAPPSIADITEELSTQKADVSRLDSRDLLRRDYKEFVVSGTRVGLSTVPLGPKPWLEKDPELGRALDAWAEERKLDVAGVLVTYRTEKKNKKRRGIILWVRPGEEALAKKLEKGLEKNKELDLDPMKGAMGLAEAGRRVKVWDQLNTDATRKVVAPAIQAILEA</sequence>
<keyword evidence="4" id="KW-0464">Manganese</keyword>
<gene>
    <name evidence="6" type="ORF">BOTBODRAFT_607928</name>
</gene>
<name>A0A067LWH6_BOTB1</name>
<dbReference type="SMART" id="SM01131">
    <property type="entry name" value="DHHA2"/>
    <property type="match status" value="1"/>
</dbReference>
<dbReference type="Gene3D" id="3.90.1640.10">
    <property type="entry name" value="inorganic pyrophosphatase (n-terminal core)"/>
    <property type="match status" value="1"/>
</dbReference>
<keyword evidence="3" id="KW-0378">Hydrolase</keyword>
<proteinExistence type="predicted"/>
<dbReference type="Pfam" id="PF02833">
    <property type="entry name" value="DHHA2"/>
    <property type="match status" value="1"/>
</dbReference>
<evidence type="ECO:0000313" key="7">
    <source>
        <dbReference type="Proteomes" id="UP000027195"/>
    </source>
</evidence>
<dbReference type="HOGENOM" id="CLU_019358_1_1_1"/>
<dbReference type="PANTHER" id="PTHR12112">
    <property type="entry name" value="BNIP - RELATED"/>
    <property type="match status" value="1"/>
</dbReference>
<dbReference type="AlphaFoldDB" id="A0A067LWH6"/>
<dbReference type="Gene3D" id="3.10.310.20">
    <property type="entry name" value="DHHA2 domain"/>
    <property type="match status" value="1"/>
</dbReference>
<dbReference type="SUPFAM" id="SSF64182">
    <property type="entry name" value="DHH phosphoesterases"/>
    <property type="match status" value="1"/>
</dbReference>
<dbReference type="STRING" id="930990.A0A067LWH6"/>
<evidence type="ECO:0000256" key="1">
    <source>
        <dbReference type="ARBA" id="ARBA00001936"/>
    </source>
</evidence>
<protein>
    <recommendedName>
        <fullName evidence="5">DHHA2 domain-containing protein</fullName>
    </recommendedName>
</protein>
<accession>A0A067LWH6</accession>
<dbReference type="InterPro" id="IPR038763">
    <property type="entry name" value="DHH_sf"/>
</dbReference>
<dbReference type="InterPro" id="IPR001667">
    <property type="entry name" value="DDH_dom"/>
</dbReference>
<dbReference type="GO" id="GO:0046872">
    <property type="term" value="F:metal ion binding"/>
    <property type="evidence" value="ECO:0007669"/>
    <property type="project" value="UniProtKB-KW"/>
</dbReference>
<keyword evidence="2" id="KW-0479">Metal-binding</keyword>
<dbReference type="GO" id="GO:0005737">
    <property type="term" value="C:cytoplasm"/>
    <property type="evidence" value="ECO:0007669"/>
    <property type="project" value="InterPro"/>
</dbReference>
<dbReference type="Proteomes" id="UP000027195">
    <property type="component" value="Unassembled WGS sequence"/>
</dbReference>
<evidence type="ECO:0000256" key="3">
    <source>
        <dbReference type="ARBA" id="ARBA00022801"/>
    </source>
</evidence>